<organism evidence="2 3">
    <name type="scientific">Ophiostoma piceae (strain UAMH 11346)</name>
    <name type="common">Sap stain fungus</name>
    <dbReference type="NCBI Taxonomy" id="1262450"/>
    <lineage>
        <taxon>Eukaryota</taxon>
        <taxon>Fungi</taxon>
        <taxon>Dikarya</taxon>
        <taxon>Ascomycota</taxon>
        <taxon>Pezizomycotina</taxon>
        <taxon>Sordariomycetes</taxon>
        <taxon>Sordariomycetidae</taxon>
        <taxon>Ophiostomatales</taxon>
        <taxon>Ophiostomataceae</taxon>
        <taxon>Ophiostoma</taxon>
    </lineage>
</organism>
<gene>
    <name evidence="2" type="ORF">F503_04265</name>
</gene>
<accession>S3CQ15</accession>
<protein>
    <submittedName>
        <fullName evidence="2">Amino acid permease</fullName>
    </submittedName>
</protein>
<evidence type="ECO:0000313" key="2">
    <source>
        <dbReference type="EMBL" id="EPE08678.1"/>
    </source>
</evidence>
<dbReference type="HOGENOM" id="CLU_2264516_0_0_1"/>
<evidence type="ECO:0000313" key="3">
    <source>
        <dbReference type="Proteomes" id="UP000016923"/>
    </source>
</evidence>
<dbReference type="EMBL" id="KE148148">
    <property type="protein sequence ID" value="EPE08678.1"/>
    <property type="molecule type" value="Genomic_DNA"/>
</dbReference>
<keyword evidence="3" id="KW-1185">Reference proteome</keyword>
<sequence>MTLYIVIVRSATVRSRLSFSHYHNTGFSSFFKSGATSTPTKEPSPDNSYYDPEVISTTSSRGYGIGRDDEGPAVTRSEEHDLSMVGIAGAIGTGLFLDLGGSI</sequence>
<feature type="region of interest" description="Disordered" evidence="1">
    <location>
        <begin position="27"/>
        <end position="53"/>
    </location>
</feature>
<dbReference type="AlphaFoldDB" id="S3CQ15"/>
<proteinExistence type="predicted"/>
<dbReference type="VEuPathDB" id="FungiDB:F503_04265"/>
<feature type="compositionally biased region" description="Polar residues" evidence="1">
    <location>
        <begin position="27"/>
        <end position="47"/>
    </location>
</feature>
<dbReference type="Proteomes" id="UP000016923">
    <property type="component" value="Unassembled WGS sequence"/>
</dbReference>
<evidence type="ECO:0000256" key="1">
    <source>
        <dbReference type="SAM" id="MobiDB-lite"/>
    </source>
</evidence>
<reference evidence="2 3" key="1">
    <citation type="journal article" date="2013" name="BMC Genomics">
        <title>The genome and transcriptome of the pine saprophyte Ophiostoma piceae, and a comparison with the bark beetle-associated pine pathogen Grosmannia clavigera.</title>
        <authorList>
            <person name="Haridas S."/>
            <person name="Wang Y."/>
            <person name="Lim L."/>
            <person name="Massoumi Alamouti S."/>
            <person name="Jackman S."/>
            <person name="Docking R."/>
            <person name="Robertson G."/>
            <person name="Birol I."/>
            <person name="Bohlmann J."/>
            <person name="Breuil C."/>
        </authorList>
    </citation>
    <scope>NUCLEOTIDE SEQUENCE [LARGE SCALE GENOMIC DNA]</scope>
    <source>
        <strain evidence="2 3">UAMH 11346</strain>
    </source>
</reference>
<name>S3CQ15_OPHP1</name>